<sequence>MFKQLFAIVFLAFISSSYSQYISQGQCEDRNIKPAKDFPGVDYYGSLRRWFTVITSNIQIDCQYLNFERPSPASSNVISHQKYVPIKQWSKSTGVVTLASGSGQGVIAIKFEKSVDPVQFTILGYNHDQFTIDYNCENIDTKRRKEILFVRSRARIFSSESAAEVEKILEDNGLGDIEKTYVVQDAGTCLF</sequence>
<dbReference type="Proteomes" id="UP000192223">
    <property type="component" value="Unplaced"/>
</dbReference>
<organism evidence="2 3">
    <name type="scientific">Agrilus planipennis</name>
    <name type="common">Emerald ash borer</name>
    <name type="synonym">Agrilus marcopoli</name>
    <dbReference type="NCBI Taxonomy" id="224129"/>
    <lineage>
        <taxon>Eukaryota</taxon>
        <taxon>Metazoa</taxon>
        <taxon>Ecdysozoa</taxon>
        <taxon>Arthropoda</taxon>
        <taxon>Hexapoda</taxon>
        <taxon>Insecta</taxon>
        <taxon>Pterygota</taxon>
        <taxon>Neoptera</taxon>
        <taxon>Endopterygota</taxon>
        <taxon>Coleoptera</taxon>
        <taxon>Polyphaga</taxon>
        <taxon>Elateriformia</taxon>
        <taxon>Buprestoidea</taxon>
        <taxon>Buprestidae</taxon>
        <taxon>Agrilinae</taxon>
        <taxon>Agrilus</taxon>
    </lineage>
</organism>
<keyword evidence="2" id="KW-1185">Reference proteome</keyword>
<dbReference type="AlphaFoldDB" id="A0A7F5RNE3"/>
<dbReference type="SUPFAM" id="SSF50814">
    <property type="entry name" value="Lipocalins"/>
    <property type="match status" value="1"/>
</dbReference>
<evidence type="ECO:0000256" key="1">
    <source>
        <dbReference type="SAM" id="SignalP"/>
    </source>
</evidence>
<evidence type="ECO:0000313" key="2">
    <source>
        <dbReference type="Proteomes" id="UP000192223"/>
    </source>
</evidence>
<proteinExistence type="predicted"/>
<dbReference type="GeneID" id="112906809"/>
<dbReference type="Gene3D" id="2.40.128.20">
    <property type="match status" value="1"/>
</dbReference>
<dbReference type="OrthoDB" id="565904at2759"/>
<reference evidence="3" key="1">
    <citation type="submission" date="2025-08" db="UniProtKB">
        <authorList>
            <consortium name="RefSeq"/>
        </authorList>
    </citation>
    <scope>IDENTIFICATION</scope>
    <source>
        <tissue evidence="3">Entire body</tissue>
    </source>
</reference>
<feature type="chain" id="PRO_5028874005" evidence="1">
    <location>
        <begin position="20"/>
        <end position="191"/>
    </location>
</feature>
<dbReference type="InParanoid" id="A0A7F5RNE3"/>
<accession>A0A7F5RNE3</accession>
<gene>
    <name evidence="3" type="primary">LOC112906809</name>
</gene>
<protein>
    <submittedName>
        <fullName evidence="3">Uncharacterized protein LOC112906809</fullName>
    </submittedName>
</protein>
<dbReference type="RefSeq" id="XP_025837549.1">
    <property type="nucleotide sequence ID" value="XM_025981764.1"/>
</dbReference>
<dbReference type="InterPro" id="IPR012674">
    <property type="entry name" value="Calycin"/>
</dbReference>
<name>A0A7F5RNE3_AGRPL</name>
<evidence type="ECO:0000313" key="3">
    <source>
        <dbReference type="RefSeq" id="XP_025837549.1"/>
    </source>
</evidence>
<keyword evidence="1" id="KW-0732">Signal</keyword>
<dbReference type="KEGG" id="apln:112906809"/>
<feature type="signal peptide" evidence="1">
    <location>
        <begin position="1"/>
        <end position="19"/>
    </location>
</feature>